<dbReference type="InterPro" id="IPR027859">
    <property type="entry name" value="KATNIP_dom"/>
</dbReference>
<feature type="compositionally biased region" description="Basic and acidic residues" evidence="1">
    <location>
        <begin position="62"/>
        <end position="76"/>
    </location>
</feature>
<feature type="region of interest" description="Disordered" evidence="1">
    <location>
        <begin position="522"/>
        <end position="544"/>
    </location>
</feature>
<organism evidence="3 4">
    <name type="scientific">Chrysophaeum taylorii</name>
    <dbReference type="NCBI Taxonomy" id="2483200"/>
    <lineage>
        <taxon>Eukaryota</taxon>
        <taxon>Sar</taxon>
        <taxon>Stramenopiles</taxon>
        <taxon>Ochrophyta</taxon>
        <taxon>Pelagophyceae</taxon>
        <taxon>Pelagomonadales</taxon>
        <taxon>Pelagomonadaceae</taxon>
        <taxon>Chrysophaeum</taxon>
    </lineage>
</organism>
<feature type="region of interest" description="Disordered" evidence="1">
    <location>
        <begin position="185"/>
        <end position="217"/>
    </location>
</feature>
<feature type="region of interest" description="Disordered" evidence="1">
    <location>
        <begin position="246"/>
        <end position="283"/>
    </location>
</feature>
<gene>
    <name evidence="3" type="ORF">CTAYLR_009437</name>
</gene>
<feature type="compositionally biased region" description="Low complexity" evidence="1">
    <location>
        <begin position="185"/>
        <end position="212"/>
    </location>
</feature>
<dbReference type="Pfam" id="PF14652">
    <property type="entry name" value="DUF4457"/>
    <property type="match status" value="2"/>
</dbReference>
<feature type="compositionally biased region" description="Basic and acidic residues" evidence="1">
    <location>
        <begin position="272"/>
        <end position="283"/>
    </location>
</feature>
<evidence type="ECO:0000313" key="3">
    <source>
        <dbReference type="EMBL" id="KAJ8607485.1"/>
    </source>
</evidence>
<feature type="compositionally biased region" description="Basic and acidic residues" evidence="1">
    <location>
        <begin position="23"/>
        <end position="34"/>
    </location>
</feature>
<feature type="region of interest" description="Disordered" evidence="1">
    <location>
        <begin position="991"/>
        <end position="1010"/>
    </location>
</feature>
<feature type="domain" description="KATNIP" evidence="2">
    <location>
        <begin position="606"/>
        <end position="917"/>
    </location>
</feature>
<evidence type="ECO:0000259" key="2">
    <source>
        <dbReference type="Pfam" id="PF14652"/>
    </source>
</evidence>
<feature type="compositionally biased region" description="Acidic residues" evidence="1">
    <location>
        <begin position="46"/>
        <end position="58"/>
    </location>
</feature>
<dbReference type="PANTHER" id="PTHR21534:SF0">
    <property type="entry name" value="KATANIN-INTERACTING PROTEIN"/>
    <property type="match status" value="1"/>
</dbReference>
<protein>
    <recommendedName>
        <fullName evidence="2">KATNIP domain-containing protein</fullName>
    </recommendedName>
</protein>
<dbReference type="InterPro" id="IPR026704">
    <property type="entry name" value="KATNIP"/>
</dbReference>
<dbReference type="Proteomes" id="UP001230188">
    <property type="component" value="Unassembled WGS sequence"/>
</dbReference>
<dbReference type="PANTHER" id="PTHR21534">
    <property type="entry name" value="KATANIN-INTERACTING PROTEIN"/>
    <property type="match status" value="1"/>
</dbReference>
<dbReference type="AlphaFoldDB" id="A0AAD7XMU4"/>
<proteinExistence type="predicted"/>
<feature type="compositionally biased region" description="Acidic residues" evidence="1">
    <location>
        <begin position="1"/>
        <end position="11"/>
    </location>
</feature>
<feature type="compositionally biased region" description="Acidic residues" evidence="1">
    <location>
        <begin position="531"/>
        <end position="540"/>
    </location>
</feature>
<dbReference type="EMBL" id="JAQMWT010000216">
    <property type="protein sequence ID" value="KAJ8607485.1"/>
    <property type="molecule type" value="Genomic_DNA"/>
</dbReference>
<reference evidence="3" key="1">
    <citation type="submission" date="2023-01" db="EMBL/GenBank/DDBJ databases">
        <title>Metagenome sequencing of chrysophaentin producing Chrysophaeum taylorii.</title>
        <authorList>
            <person name="Davison J."/>
            <person name="Bewley C."/>
        </authorList>
    </citation>
    <scope>NUCLEOTIDE SEQUENCE</scope>
    <source>
        <strain evidence="3">NIES-1699</strain>
    </source>
</reference>
<name>A0AAD7XMU4_9STRA</name>
<feature type="region of interest" description="Disordered" evidence="1">
    <location>
        <begin position="100"/>
        <end position="127"/>
    </location>
</feature>
<evidence type="ECO:0000256" key="1">
    <source>
        <dbReference type="SAM" id="MobiDB-lite"/>
    </source>
</evidence>
<feature type="domain" description="KATNIP" evidence="2">
    <location>
        <begin position="266"/>
        <end position="435"/>
    </location>
</feature>
<sequence length="1010" mass="110768">MKGSFVEEDVADEGRVDVLPGRNTDRGGDKQRDPRARRRRVLTIEDSVEPLNDTDELPEASAPRREAEIPADKGEKEWTEVKALSAELDVLSPLSQLAKQSSATKPAAPSFDHKTRNKASIGRVASDESLQQSWDSLTYFSKKNRSRLSQAGAAVVGGNFTVTSASHDPPKPIVEAMIRDEAATSVMASGSQQAVQQAGGPDVKQQQQQQQQHPPSENIFETTSTTLLTASQFENFANSIEDTAHTSFSLDEPPRTGPGLLTRDQQQQQQLDEPKEDREFEREETMVEIPTLPRGRVLKLELLSTWGDPYYVGLHGIEVFDENGEQLKVVTIAATPPSINVLPEYDSDPRTADKLIDGISFTCDELHAWLAPFEDEQEHSITLELAAEIAKPAPAISMLRIWNYNKSRAHSYRGVRRMRASLDDTPVFEGEIRKALGSLEGAASACEMILFTASEDILRNIEKNDVALRPDEDANLLREAQQLLRARPKTADKLQRVALDDLPVSYGDMLAEEGLVRDVARPRTSVPTSVCEEEEEEEEGKEQYPRARVVVAFSSKKSNAEHLAAAAAAAASPDQLGESASNGGGGGAAAGTSSIIAQARGTTTTNRHYVGLSGIQVYADASGAAISILPSQLSAEPRDLETMGFSGDPRTLSKLVDGATETVDDRHFWLVPFDAKSPPWLALDLGAPTTVWGIGVSNYNKSPEDAARGARVIQVEADGELRGLVELRPAPGRGWVDFHQRIALDDIEMPRPPIKQFGVRHVSAVQKPRADHILEDYETPELPRGAMVRLVFHGTWGDAYYLGLDGLELRDAEQRVVSPERVCGLPDSIRVLGDDFRRDLRVPANLFSSSSSRVWLAPNRISLSDAEFPGLPDENELYVFLNKPVSLAALTIWNYSKTPNRGARELSVYLDNNLVARVRLARGDAAPDGQHVLFTTDRFNRRGSNRAAAVAEGGQDVLCIDENQVRIRSRTMFDTDVCAEGVFSAQMHHNHRPTTGIASTTGDLVGSRRR</sequence>
<feature type="region of interest" description="Disordered" evidence="1">
    <location>
        <begin position="1"/>
        <end position="76"/>
    </location>
</feature>
<comment type="caution">
    <text evidence="3">The sequence shown here is derived from an EMBL/GenBank/DDBJ whole genome shotgun (WGS) entry which is preliminary data.</text>
</comment>
<accession>A0AAD7XMU4</accession>
<keyword evidence="4" id="KW-1185">Reference proteome</keyword>
<evidence type="ECO:0000313" key="4">
    <source>
        <dbReference type="Proteomes" id="UP001230188"/>
    </source>
</evidence>